<evidence type="ECO:0000256" key="2">
    <source>
        <dbReference type="ARBA" id="ARBA00022692"/>
    </source>
</evidence>
<protein>
    <submittedName>
        <fullName evidence="6">Isoprenylcysteine carboxylmethyltransferase family protein</fullName>
    </submittedName>
</protein>
<dbReference type="EMBL" id="JAAFGW010000228">
    <property type="protein sequence ID" value="NDP49220.1"/>
    <property type="molecule type" value="Genomic_DNA"/>
</dbReference>
<evidence type="ECO:0000256" key="1">
    <source>
        <dbReference type="ARBA" id="ARBA00004127"/>
    </source>
</evidence>
<dbReference type="GO" id="GO:0012505">
    <property type="term" value="C:endomembrane system"/>
    <property type="evidence" value="ECO:0007669"/>
    <property type="project" value="UniProtKB-SubCell"/>
</dbReference>
<keyword evidence="2 5" id="KW-0812">Transmembrane</keyword>
<accession>A0A7C9TAK4</accession>
<keyword evidence="4 5" id="KW-0472">Membrane</keyword>
<evidence type="ECO:0000256" key="4">
    <source>
        <dbReference type="ARBA" id="ARBA00023136"/>
    </source>
</evidence>
<evidence type="ECO:0000256" key="5">
    <source>
        <dbReference type="SAM" id="Phobius"/>
    </source>
</evidence>
<dbReference type="InterPro" id="IPR052527">
    <property type="entry name" value="Metal_cation-efflux_comp"/>
</dbReference>
<dbReference type="PANTHER" id="PTHR43847:SF1">
    <property type="entry name" value="BLL3993 PROTEIN"/>
    <property type="match status" value="1"/>
</dbReference>
<reference evidence="6 7" key="1">
    <citation type="submission" date="2019-09" db="EMBL/GenBank/DDBJ databases">
        <title>H2 Metabolism Revealed by Metagenomic Analysis in Subglacial Sediment of East Antarctica.</title>
        <authorList>
            <person name="Yang Z."/>
            <person name="Zhang Y."/>
            <person name="Lv Y."/>
            <person name="Yan W."/>
            <person name="Xiao X."/>
            <person name="Sun B."/>
            <person name="Ma H."/>
        </authorList>
    </citation>
    <scope>NUCLEOTIDE SEQUENCE [LARGE SCALE GENOMIC DNA]</scope>
    <source>
        <strain evidence="6">Bin2_2</strain>
    </source>
</reference>
<dbReference type="InterPro" id="IPR007318">
    <property type="entry name" value="Phopholipid_MeTrfase"/>
</dbReference>
<dbReference type="Proteomes" id="UP000483432">
    <property type="component" value="Unassembled WGS sequence"/>
</dbReference>
<dbReference type="PANTHER" id="PTHR43847">
    <property type="entry name" value="BLL3993 PROTEIN"/>
    <property type="match status" value="1"/>
</dbReference>
<dbReference type="AlphaFoldDB" id="A0A7C9TAK4"/>
<name>A0A7C9TAK4_9PROT</name>
<comment type="caution">
    <text evidence="6">The sequence shown here is derived from an EMBL/GenBank/DDBJ whole genome shotgun (WGS) entry which is preliminary data.</text>
</comment>
<evidence type="ECO:0000256" key="3">
    <source>
        <dbReference type="ARBA" id="ARBA00022989"/>
    </source>
</evidence>
<dbReference type="Gene3D" id="1.20.120.1630">
    <property type="match status" value="1"/>
</dbReference>
<comment type="subcellular location">
    <subcellularLocation>
        <location evidence="1">Endomembrane system</location>
        <topology evidence="1">Multi-pass membrane protein</topology>
    </subcellularLocation>
</comment>
<dbReference type="GO" id="GO:0008168">
    <property type="term" value="F:methyltransferase activity"/>
    <property type="evidence" value="ECO:0007669"/>
    <property type="project" value="UniProtKB-KW"/>
</dbReference>
<keyword evidence="6" id="KW-0489">Methyltransferase</keyword>
<dbReference type="Pfam" id="PF04191">
    <property type="entry name" value="PEMT"/>
    <property type="match status" value="1"/>
</dbReference>
<keyword evidence="6" id="KW-0808">Transferase</keyword>
<proteinExistence type="predicted"/>
<dbReference type="GO" id="GO:0032259">
    <property type="term" value="P:methylation"/>
    <property type="evidence" value="ECO:0007669"/>
    <property type="project" value="UniProtKB-KW"/>
</dbReference>
<gene>
    <name evidence="6" type="ORF">GZ085_12700</name>
</gene>
<organism evidence="6 7">
    <name type="scientific">Sulfuriferula multivorans</name>
    <dbReference type="NCBI Taxonomy" id="1559896"/>
    <lineage>
        <taxon>Bacteria</taxon>
        <taxon>Pseudomonadati</taxon>
        <taxon>Pseudomonadota</taxon>
        <taxon>Betaproteobacteria</taxon>
        <taxon>Nitrosomonadales</taxon>
        <taxon>Sulfuricellaceae</taxon>
        <taxon>Sulfuriferula</taxon>
    </lineage>
</organism>
<feature type="transmembrane region" description="Helical" evidence="5">
    <location>
        <begin position="111"/>
        <end position="137"/>
    </location>
</feature>
<feature type="transmembrane region" description="Helical" evidence="5">
    <location>
        <begin position="52"/>
        <end position="75"/>
    </location>
</feature>
<sequence length="168" mass="18875">MNTPTDPAADASADLHSQRPRTLILPPAPYAAAMLGGWWLDRNVQALPLDWGGLSVMAGWLLVGIGLAGFAWTLWTFARHRTTVNPYAAASTLCTSGPFQFSRNPIYLADWFILLGVSLLLGTIWPLLFAPLIWIMIRFGVIRYEEAHLEAKFGDDYRAYKARVRRWI</sequence>
<evidence type="ECO:0000313" key="6">
    <source>
        <dbReference type="EMBL" id="NDP49220.1"/>
    </source>
</evidence>
<evidence type="ECO:0000313" key="7">
    <source>
        <dbReference type="Proteomes" id="UP000483432"/>
    </source>
</evidence>
<keyword evidence="3 5" id="KW-1133">Transmembrane helix</keyword>